<evidence type="ECO:0000313" key="3">
    <source>
        <dbReference type="EMBL" id="TEA07343.1"/>
    </source>
</evidence>
<accession>A0A4R8SBZ9</accession>
<organism evidence="2 5">
    <name type="scientific">Mycobacteroides salmoniphilum</name>
    <dbReference type="NCBI Taxonomy" id="404941"/>
    <lineage>
        <taxon>Bacteria</taxon>
        <taxon>Bacillati</taxon>
        <taxon>Actinomycetota</taxon>
        <taxon>Actinomycetes</taxon>
        <taxon>Mycobacteriales</taxon>
        <taxon>Mycobacteriaceae</taxon>
        <taxon>Mycobacteroides</taxon>
    </lineage>
</organism>
<evidence type="ECO:0000313" key="2">
    <source>
        <dbReference type="EMBL" id="TDZ92113.1"/>
    </source>
</evidence>
<dbReference type="AlphaFoldDB" id="A0A4R8SBZ9"/>
<evidence type="ECO:0000313" key="4">
    <source>
        <dbReference type="Proteomes" id="UP000294844"/>
    </source>
</evidence>
<comment type="caution">
    <text evidence="2">The sequence shown here is derived from an EMBL/GenBank/DDBJ whole genome shotgun (WGS) entry which is preliminary data.</text>
</comment>
<keyword evidence="4" id="KW-1185">Reference proteome</keyword>
<feature type="compositionally biased region" description="Basic and acidic residues" evidence="1">
    <location>
        <begin position="1"/>
        <end position="12"/>
    </location>
</feature>
<sequence length="87" mass="9340">MKLEMPKPRTEVIRVSSSGGGVTSPYANPPLAPVFVVHFGYAGHGGSLTLDESEAVELHAQLSTWLDALPERKRQIAQVIGDVSPDE</sequence>
<name>A0A4R8SBZ9_9MYCO</name>
<feature type="region of interest" description="Disordered" evidence="1">
    <location>
        <begin position="1"/>
        <end position="21"/>
    </location>
</feature>
<protein>
    <submittedName>
        <fullName evidence="2">Uncharacterized protein</fullName>
    </submittedName>
</protein>
<evidence type="ECO:0000256" key="1">
    <source>
        <dbReference type="SAM" id="MobiDB-lite"/>
    </source>
</evidence>
<reference evidence="4 5" key="1">
    <citation type="journal article" date="2019" name="Sci. Rep.">
        <title>Extended insight into the Mycobacterium chelonae-abscessus complex through whole genome sequencing of Mycobacterium salmoniphilum outbreak and Mycobacterium salmoniphilum-like strains.</title>
        <authorList>
            <person name="Behra P.R.K."/>
            <person name="Das S."/>
            <person name="Pettersson B.M.F."/>
            <person name="Shirreff L."/>
            <person name="DuCote T."/>
            <person name="Jacobsson K.G."/>
            <person name="Ennis D.G."/>
            <person name="Kirsebom L.A."/>
        </authorList>
    </citation>
    <scope>NUCLEOTIDE SEQUENCE [LARGE SCALE GENOMIC DNA]</scope>
    <source>
        <strain evidence="3 4">CCUG 60883</strain>
        <strain evidence="2 5">CCUG 60885</strain>
    </source>
</reference>
<dbReference type="EMBL" id="PECM01000005">
    <property type="protein sequence ID" value="TEA07343.1"/>
    <property type="molecule type" value="Genomic_DNA"/>
</dbReference>
<dbReference type="Proteomes" id="UP000294844">
    <property type="component" value="Unassembled WGS sequence"/>
</dbReference>
<dbReference type="Proteomes" id="UP000295685">
    <property type="component" value="Unassembled WGS sequence"/>
</dbReference>
<evidence type="ECO:0000313" key="5">
    <source>
        <dbReference type="Proteomes" id="UP000295685"/>
    </source>
</evidence>
<gene>
    <name evidence="3" type="ORF">CCUG60883_01376</name>
    <name evidence="2" type="ORF">CCUG60885_04227</name>
</gene>
<proteinExistence type="predicted"/>
<dbReference type="EMBL" id="PECK01000008">
    <property type="protein sequence ID" value="TDZ92113.1"/>
    <property type="molecule type" value="Genomic_DNA"/>
</dbReference>